<sequence length="117" mass="12783">MIVATLSKLVARHANGCEFVLQGCPGFVEQIEVDLINTAETEVLVRGCIEPLLEGRMDTFVMGCTHYAFLVPKIRQIAGSEVSIVETQDAVAQQVSNRLREAELLAATAIGRLERIV</sequence>
<gene>
    <name evidence="1" type="ORF">DKT75_13650</name>
</gene>
<dbReference type="SUPFAM" id="SSF53681">
    <property type="entry name" value="Aspartate/glutamate racemase"/>
    <property type="match status" value="1"/>
</dbReference>
<reference evidence="1 2" key="1">
    <citation type="submission" date="2018-05" db="EMBL/GenBank/DDBJ databases">
        <title>Leucothrix arctica sp. nov., isolated from Arctic seawater.</title>
        <authorList>
            <person name="Choi A."/>
            <person name="Baek K."/>
        </authorList>
    </citation>
    <scope>NUCLEOTIDE SEQUENCE [LARGE SCALE GENOMIC DNA]</scope>
    <source>
        <strain evidence="1 2">IMCC9719</strain>
    </source>
</reference>
<keyword evidence="2" id="KW-1185">Reference proteome</keyword>
<dbReference type="AlphaFoldDB" id="A0A317C9L1"/>
<proteinExistence type="predicted"/>
<evidence type="ECO:0000313" key="2">
    <source>
        <dbReference type="Proteomes" id="UP000245506"/>
    </source>
</evidence>
<protein>
    <submittedName>
        <fullName evidence="1">Uncharacterized protein</fullName>
    </submittedName>
</protein>
<dbReference type="Proteomes" id="UP000245506">
    <property type="component" value="Unassembled WGS sequence"/>
</dbReference>
<name>A0A317C9L1_9GAMM</name>
<dbReference type="Gene3D" id="3.40.50.1860">
    <property type="match status" value="1"/>
</dbReference>
<comment type="caution">
    <text evidence="1">The sequence shown here is derived from an EMBL/GenBank/DDBJ whole genome shotgun (WGS) entry which is preliminary data.</text>
</comment>
<evidence type="ECO:0000313" key="1">
    <source>
        <dbReference type="EMBL" id="PWQ95059.1"/>
    </source>
</evidence>
<dbReference type="GO" id="GO:0016855">
    <property type="term" value="F:racemase and epimerase activity, acting on amino acids and derivatives"/>
    <property type="evidence" value="ECO:0007669"/>
    <property type="project" value="InterPro"/>
</dbReference>
<dbReference type="EMBL" id="QGKL01000036">
    <property type="protein sequence ID" value="PWQ95059.1"/>
    <property type="molecule type" value="Genomic_DNA"/>
</dbReference>
<organism evidence="1 2">
    <name type="scientific">Leucothrix arctica</name>
    <dbReference type="NCBI Taxonomy" id="1481894"/>
    <lineage>
        <taxon>Bacteria</taxon>
        <taxon>Pseudomonadati</taxon>
        <taxon>Pseudomonadota</taxon>
        <taxon>Gammaproteobacteria</taxon>
        <taxon>Thiotrichales</taxon>
        <taxon>Thiotrichaceae</taxon>
        <taxon>Leucothrix</taxon>
    </lineage>
</organism>
<accession>A0A317C9L1</accession>
<dbReference type="InterPro" id="IPR001920">
    <property type="entry name" value="Asp/Glu_race"/>
</dbReference>